<keyword evidence="1" id="KW-0812">Transmembrane</keyword>
<protein>
    <submittedName>
        <fullName evidence="2">Uncharacterized protein</fullName>
    </submittedName>
</protein>
<sequence length="38" mass="4756">MKWNYKGKKYRTRKWVDYSLVFIVSCIVFLLMFLYLAM</sequence>
<keyword evidence="1" id="KW-1133">Transmembrane helix</keyword>
<proteinExistence type="predicted"/>
<evidence type="ECO:0000313" key="2">
    <source>
        <dbReference type="EMBL" id="WRW34780.1"/>
    </source>
</evidence>
<feature type="transmembrane region" description="Helical" evidence="1">
    <location>
        <begin position="20"/>
        <end position="37"/>
    </location>
</feature>
<gene>
    <name evidence="2" type="ORF">CF5_0021</name>
</gene>
<dbReference type="Proteomes" id="UP001432109">
    <property type="component" value="Segment"/>
</dbReference>
<organism evidence="2 3">
    <name type="scientific">Staphylococcus phage CF5</name>
    <dbReference type="NCBI Taxonomy" id="3113739"/>
    <lineage>
        <taxon>Viruses</taxon>
        <taxon>Duplodnaviria</taxon>
        <taxon>Heunggongvirae</taxon>
        <taxon>Uroviricota</taxon>
        <taxon>Caudoviricetes</taxon>
        <taxon>Herelleviridae</taxon>
        <taxon>Twortvirinae</taxon>
        <taxon>Silviavirus</taxon>
    </lineage>
</organism>
<evidence type="ECO:0000256" key="1">
    <source>
        <dbReference type="SAM" id="Phobius"/>
    </source>
</evidence>
<accession>A0AAX4J7S4</accession>
<keyword evidence="1" id="KW-0472">Membrane</keyword>
<evidence type="ECO:0000313" key="3">
    <source>
        <dbReference type="Proteomes" id="UP001432109"/>
    </source>
</evidence>
<dbReference type="EMBL" id="PP034390">
    <property type="protein sequence ID" value="WRW34780.1"/>
    <property type="molecule type" value="Genomic_DNA"/>
</dbReference>
<reference evidence="2" key="1">
    <citation type="submission" date="2023-12" db="EMBL/GenBank/DDBJ databases">
        <title>Isolation and Characterisation of Novel Lytic Bacteriophages for therapeutic applications in Prosthetic Joint Infections.</title>
        <authorList>
            <person name="Burton N."/>
            <person name="Melo L.D.R."/>
            <person name="Pearce B."/>
            <person name="Tadesse M.D."/>
            <person name="Vryonis E."/>
            <person name="Sagona A."/>
        </authorList>
    </citation>
    <scope>NUCLEOTIDE SEQUENCE</scope>
</reference>
<name>A0AAX4J7S4_9CAUD</name>